<evidence type="ECO:0000313" key="3">
    <source>
        <dbReference type="EMBL" id="MCV7381781.1"/>
    </source>
</evidence>
<accession>A0AA41XTJ3</accession>
<dbReference type="AlphaFoldDB" id="A0AA41XTJ3"/>
<organism evidence="3 6">
    <name type="scientific">Mycobacterium alsense</name>
    <dbReference type="NCBI Taxonomy" id="324058"/>
    <lineage>
        <taxon>Bacteria</taxon>
        <taxon>Bacillati</taxon>
        <taxon>Actinomycetota</taxon>
        <taxon>Actinomycetes</taxon>
        <taxon>Mycobacteriales</taxon>
        <taxon>Mycobacteriaceae</taxon>
        <taxon>Mycobacterium</taxon>
    </lineage>
</organism>
<dbReference type="Proteomes" id="UP000192319">
    <property type="component" value="Unassembled WGS sequence"/>
</dbReference>
<evidence type="ECO:0000259" key="2">
    <source>
        <dbReference type="Pfam" id="PF00934"/>
    </source>
</evidence>
<keyword evidence="1" id="KW-1133">Transmembrane helix</keyword>
<keyword evidence="1" id="KW-0812">Transmembrane</keyword>
<proteinExistence type="predicted"/>
<dbReference type="Pfam" id="PF00934">
    <property type="entry name" value="PE"/>
    <property type="match status" value="1"/>
</dbReference>
<evidence type="ECO:0000313" key="5">
    <source>
        <dbReference type="Proteomes" id="UP000192319"/>
    </source>
</evidence>
<dbReference type="EMBL" id="JACKVH010000026">
    <property type="protein sequence ID" value="MCV7381781.1"/>
    <property type="molecule type" value="Genomic_DNA"/>
</dbReference>
<reference evidence="3" key="2">
    <citation type="submission" date="2020-07" db="EMBL/GenBank/DDBJ databases">
        <authorList>
            <person name="Pettersson B.M.F."/>
            <person name="Behra P.R.K."/>
            <person name="Ramesh M."/>
            <person name="Das S."/>
            <person name="Dasgupta S."/>
            <person name="Kirsebom L.A."/>
        </authorList>
    </citation>
    <scope>NUCLEOTIDE SEQUENCE</scope>
    <source>
        <strain evidence="3">CCUG 55640</strain>
    </source>
</reference>
<feature type="domain" description="PE" evidence="2">
    <location>
        <begin position="4"/>
        <end position="93"/>
    </location>
</feature>
<dbReference type="Proteomes" id="UP001141650">
    <property type="component" value="Unassembled WGS sequence"/>
</dbReference>
<keyword evidence="5" id="KW-1185">Reference proteome</keyword>
<evidence type="ECO:0000313" key="6">
    <source>
        <dbReference type="Proteomes" id="UP001141650"/>
    </source>
</evidence>
<reference evidence="3" key="3">
    <citation type="journal article" date="2022" name="BMC Genomics">
        <title>Comparative genome analysis of mycobacteria focusing on tRNA and non-coding RNA.</title>
        <authorList>
            <person name="Behra P.R.K."/>
            <person name="Pettersson B.M.F."/>
            <person name="Ramesh M."/>
            <person name="Das S."/>
            <person name="Dasgupta S."/>
            <person name="Kirsebom L.A."/>
        </authorList>
    </citation>
    <scope>NUCLEOTIDE SEQUENCE</scope>
    <source>
        <strain evidence="3">CCUG 55640</strain>
    </source>
</reference>
<comment type="caution">
    <text evidence="3">The sequence shown here is derived from an EMBL/GenBank/DDBJ whole genome shotgun (WGS) entry which is preliminary data.</text>
</comment>
<protein>
    <submittedName>
        <fullName evidence="3">PE family protein</fullName>
    </submittedName>
</protein>
<gene>
    <name evidence="4" type="ORF">BST11_22065</name>
    <name evidence="3" type="ORF">H7K38_24505</name>
</gene>
<evidence type="ECO:0000313" key="4">
    <source>
        <dbReference type="EMBL" id="OQZ88555.1"/>
    </source>
</evidence>
<dbReference type="RefSeq" id="WP_083140125.1">
    <property type="nucleotide sequence ID" value="NZ_JACKVH010000026.1"/>
</dbReference>
<dbReference type="InterPro" id="IPR000084">
    <property type="entry name" value="PE-PGRS_N"/>
</dbReference>
<feature type="transmembrane region" description="Helical" evidence="1">
    <location>
        <begin position="134"/>
        <end position="155"/>
    </location>
</feature>
<dbReference type="InterPro" id="IPR038332">
    <property type="entry name" value="PPE_sf"/>
</dbReference>
<dbReference type="EMBL" id="MVHD01000052">
    <property type="protein sequence ID" value="OQZ88555.1"/>
    <property type="molecule type" value="Genomic_DNA"/>
</dbReference>
<reference evidence="4 5" key="1">
    <citation type="submission" date="2017-02" db="EMBL/GenBank/DDBJ databases">
        <title>The new phylogeny of genus Mycobacterium.</title>
        <authorList>
            <person name="Tortoli E."/>
            <person name="Trovato A."/>
            <person name="Cirillo D.M."/>
        </authorList>
    </citation>
    <scope>NUCLEOTIDE SEQUENCE [LARGE SCALE GENOMIC DNA]</scope>
    <source>
        <strain evidence="4 5">DSM 45230</strain>
    </source>
</reference>
<feature type="transmembrane region" description="Helical" evidence="1">
    <location>
        <begin position="105"/>
        <end position="122"/>
    </location>
</feature>
<evidence type="ECO:0000256" key="1">
    <source>
        <dbReference type="SAM" id="Phobius"/>
    </source>
</evidence>
<sequence length="158" mass="15568">MSGVIAAPELIDAAATDLAAIGSSVDAAHLTAAAATTELMPAAADEVSTGIAQLFSTHAAGYHAQAATMAAATSSFAANLTGSAGAYISADGALASLLRELLHQYVILGSFALLPLAVLAQTSPPLGLIASAPFLVLGVPFVFSYLLLGALLATLTGT</sequence>
<name>A0AA41XTJ3_9MYCO</name>
<keyword evidence="1" id="KW-0472">Membrane</keyword>
<dbReference type="Gene3D" id="1.10.287.850">
    <property type="entry name" value="HP0062-like domain"/>
    <property type="match status" value="1"/>
</dbReference>
<dbReference type="SUPFAM" id="SSF140459">
    <property type="entry name" value="PE/PPE dimer-like"/>
    <property type="match status" value="1"/>
</dbReference>